<dbReference type="Gene3D" id="3.40.50.300">
    <property type="entry name" value="P-loop containing nucleotide triphosphate hydrolases"/>
    <property type="match status" value="1"/>
</dbReference>
<dbReference type="InterPro" id="IPR007111">
    <property type="entry name" value="NACHT_NTPase"/>
</dbReference>
<reference evidence="3" key="1">
    <citation type="submission" date="2023-03" db="EMBL/GenBank/DDBJ databases">
        <title>Massive genome expansion in bonnet fungi (Mycena s.s.) driven by repeated elements and novel gene families across ecological guilds.</title>
        <authorList>
            <consortium name="Lawrence Berkeley National Laboratory"/>
            <person name="Harder C.B."/>
            <person name="Miyauchi S."/>
            <person name="Viragh M."/>
            <person name="Kuo A."/>
            <person name="Thoen E."/>
            <person name="Andreopoulos B."/>
            <person name="Lu D."/>
            <person name="Skrede I."/>
            <person name="Drula E."/>
            <person name="Henrissat B."/>
            <person name="Morin E."/>
            <person name="Kohler A."/>
            <person name="Barry K."/>
            <person name="LaButti K."/>
            <person name="Morin E."/>
            <person name="Salamov A."/>
            <person name="Lipzen A."/>
            <person name="Mereny Z."/>
            <person name="Hegedus B."/>
            <person name="Baldrian P."/>
            <person name="Stursova M."/>
            <person name="Weitz H."/>
            <person name="Taylor A."/>
            <person name="Grigoriev I.V."/>
            <person name="Nagy L.G."/>
            <person name="Martin F."/>
            <person name="Kauserud H."/>
        </authorList>
    </citation>
    <scope>NUCLEOTIDE SEQUENCE</scope>
    <source>
        <strain evidence="3">9144</strain>
    </source>
</reference>
<evidence type="ECO:0000259" key="2">
    <source>
        <dbReference type="PROSITE" id="PS50837"/>
    </source>
</evidence>
<organism evidence="3 4">
    <name type="scientific">Mycena pura</name>
    <dbReference type="NCBI Taxonomy" id="153505"/>
    <lineage>
        <taxon>Eukaryota</taxon>
        <taxon>Fungi</taxon>
        <taxon>Dikarya</taxon>
        <taxon>Basidiomycota</taxon>
        <taxon>Agaricomycotina</taxon>
        <taxon>Agaricomycetes</taxon>
        <taxon>Agaricomycetidae</taxon>
        <taxon>Agaricales</taxon>
        <taxon>Marasmiineae</taxon>
        <taxon>Mycenaceae</taxon>
        <taxon>Mycena</taxon>
    </lineage>
</organism>
<dbReference type="InterPro" id="IPR027417">
    <property type="entry name" value="P-loop_NTPase"/>
</dbReference>
<name>A0AAD6XY09_9AGAR</name>
<dbReference type="Pfam" id="PF24883">
    <property type="entry name" value="NPHP3_N"/>
    <property type="match status" value="1"/>
</dbReference>
<evidence type="ECO:0000256" key="1">
    <source>
        <dbReference type="ARBA" id="ARBA00022737"/>
    </source>
</evidence>
<evidence type="ECO:0000313" key="4">
    <source>
        <dbReference type="Proteomes" id="UP001219525"/>
    </source>
</evidence>
<dbReference type="PROSITE" id="PS50837">
    <property type="entry name" value="NACHT"/>
    <property type="match status" value="1"/>
</dbReference>
<accession>A0AAD6XY09</accession>
<dbReference type="InterPro" id="IPR056884">
    <property type="entry name" value="NPHP3-like_N"/>
</dbReference>
<sequence length="426" mass="47806">MAQAKSGKMDVVLDYSLTTIDVLKEAAAFIPVPAANTAVKASLAAVQQILSMVSDAKGNKKDLPKLKQYIEQFTSINTKGIDDDSMKHLEALQMKLQPFIGVCDSEMNMHGAERFFRAPMIKKQIKEMKEEIHENLMEFIVAMNTSLVQNQIQDRATRVLDKLQSSDKYAIARYNMADSKIEECMKNTRVVLLNDLMQKLRMPPGQSPRIFFLSGSAGTGKSTIAKSVASRLAANKPTSCLSASFFFSYDDIKRRIGHLPVTLASQLAEYNDTFKASLVDIVDKQAGILEVNSQLQFEKLVVDPLATVQSETTPWVICMDALDECGLKDDFKNLLDWLKAGITKIPKHVRFFLTGRPNVWEYLQKLALPQELLVHIHLDTEDETHGDLPFNGNLSLMKWRKSFSVPTSYSFLLQQLSATFVIVESQ</sequence>
<keyword evidence="4" id="KW-1185">Reference proteome</keyword>
<dbReference type="Proteomes" id="UP001219525">
    <property type="component" value="Unassembled WGS sequence"/>
</dbReference>
<protein>
    <recommendedName>
        <fullName evidence="2">NACHT domain-containing protein</fullName>
    </recommendedName>
</protein>
<gene>
    <name evidence="3" type="ORF">GGX14DRAFT_578396</name>
</gene>
<keyword evidence="1" id="KW-0677">Repeat</keyword>
<comment type="caution">
    <text evidence="3">The sequence shown here is derived from an EMBL/GenBank/DDBJ whole genome shotgun (WGS) entry which is preliminary data.</text>
</comment>
<evidence type="ECO:0000313" key="3">
    <source>
        <dbReference type="EMBL" id="KAJ7192085.1"/>
    </source>
</evidence>
<feature type="domain" description="NACHT" evidence="2">
    <location>
        <begin position="209"/>
        <end position="358"/>
    </location>
</feature>
<dbReference type="AlphaFoldDB" id="A0AAD6XY09"/>
<dbReference type="SUPFAM" id="SSF52540">
    <property type="entry name" value="P-loop containing nucleoside triphosphate hydrolases"/>
    <property type="match status" value="1"/>
</dbReference>
<dbReference type="EMBL" id="JARJCW010000124">
    <property type="protein sequence ID" value="KAJ7192085.1"/>
    <property type="molecule type" value="Genomic_DNA"/>
</dbReference>
<proteinExistence type="predicted"/>
<dbReference type="PANTHER" id="PTHR10039">
    <property type="entry name" value="AMELOGENIN"/>
    <property type="match status" value="1"/>
</dbReference>
<dbReference type="PANTHER" id="PTHR10039:SF17">
    <property type="entry name" value="FUNGAL STAND N-TERMINAL GOODBYE DOMAIN-CONTAINING PROTEIN-RELATED"/>
    <property type="match status" value="1"/>
</dbReference>